<organism evidence="1">
    <name type="scientific">marine sediment metagenome</name>
    <dbReference type="NCBI Taxonomy" id="412755"/>
    <lineage>
        <taxon>unclassified sequences</taxon>
        <taxon>metagenomes</taxon>
        <taxon>ecological metagenomes</taxon>
    </lineage>
</organism>
<evidence type="ECO:0000313" key="1">
    <source>
        <dbReference type="EMBL" id="GAH34434.1"/>
    </source>
</evidence>
<comment type="caution">
    <text evidence="1">The sequence shown here is derived from an EMBL/GenBank/DDBJ whole genome shotgun (WGS) entry which is preliminary data.</text>
</comment>
<feature type="non-terminal residue" evidence="1">
    <location>
        <position position="133"/>
    </location>
</feature>
<dbReference type="EMBL" id="BARU01011890">
    <property type="protein sequence ID" value="GAH34434.1"/>
    <property type="molecule type" value="Genomic_DNA"/>
</dbReference>
<name>X1FYM6_9ZZZZ</name>
<protein>
    <submittedName>
        <fullName evidence="1">Uncharacterized protein</fullName>
    </submittedName>
</protein>
<reference evidence="1" key="1">
    <citation type="journal article" date="2014" name="Front. Microbiol.">
        <title>High frequency of phylogenetically diverse reductive dehalogenase-homologous genes in deep subseafloor sedimentary metagenomes.</title>
        <authorList>
            <person name="Kawai M."/>
            <person name="Futagami T."/>
            <person name="Toyoda A."/>
            <person name="Takaki Y."/>
            <person name="Nishi S."/>
            <person name="Hori S."/>
            <person name="Arai W."/>
            <person name="Tsubouchi T."/>
            <person name="Morono Y."/>
            <person name="Uchiyama I."/>
            <person name="Ito T."/>
            <person name="Fujiyama A."/>
            <person name="Inagaki F."/>
            <person name="Takami H."/>
        </authorList>
    </citation>
    <scope>NUCLEOTIDE SEQUENCE</scope>
    <source>
        <strain evidence="1">Expedition CK06-06</strain>
    </source>
</reference>
<accession>X1FYM6</accession>
<proteinExistence type="predicted"/>
<sequence length="133" mass="15362">MRRNLFLYLALACFVGLIAIFVVDGYLGIYDTVYITTGEQSWKVEADVWQRQYPTYAPVPIYEDEEPMPVEGGKGAYYMPANREEKISFRYEVDNRLFSTYKADIKASVWHSQQKVRDLISQPISIAAFDKGQ</sequence>
<gene>
    <name evidence="1" type="ORF">S03H2_22163</name>
</gene>
<dbReference type="AlphaFoldDB" id="X1FYM6"/>